<protein>
    <submittedName>
        <fullName evidence="2">Uncharacterized protein</fullName>
    </submittedName>
</protein>
<keyword evidence="3" id="KW-1185">Reference proteome</keyword>
<feature type="signal peptide" evidence="1">
    <location>
        <begin position="1"/>
        <end position="18"/>
    </location>
</feature>
<evidence type="ECO:0000256" key="1">
    <source>
        <dbReference type="SAM" id="SignalP"/>
    </source>
</evidence>
<proteinExistence type="predicted"/>
<organism evidence="2 3">
    <name type="scientific">Thalassomonas haliotis</name>
    <dbReference type="NCBI Taxonomy" id="485448"/>
    <lineage>
        <taxon>Bacteria</taxon>
        <taxon>Pseudomonadati</taxon>
        <taxon>Pseudomonadota</taxon>
        <taxon>Gammaproteobacteria</taxon>
        <taxon>Alteromonadales</taxon>
        <taxon>Colwelliaceae</taxon>
        <taxon>Thalassomonas</taxon>
    </lineage>
</organism>
<accession>A0ABY7VBY5</accession>
<sequence>MKLLFMILFLLQANLAHSHCGRAFSEFFPQVQAKILSSQSFKTFSREGSSSLSSEELKEASMQASLLQFQFIMAGVDISQKTLDELTEISKFMVKNPRQYSDFLESAMNQFIREDFESLKNSKETVAIFHALPLNDKAYVNVFGRSPSYDTSTKISKELIQEISGNKILIKQHDDGDALIDDISNFKGTPIIIAHNDEGVIKLTGFEQTLPLSTVQDACIKTSKRCIVLSCKASNHVGSDKIIANDCVINPSTALAISADVAKYVESHDYKNHDEKTSLKKIESIIKAQEKNILGHCSIAPVLIAGGIVTTGSYIMFGD</sequence>
<gene>
    <name evidence="2" type="ORF">H3N35_22830</name>
</gene>
<feature type="chain" id="PRO_5045229561" evidence="1">
    <location>
        <begin position="19"/>
        <end position="319"/>
    </location>
</feature>
<name>A0ABY7VBY5_9GAMM</name>
<dbReference type="Proteomes" id="UP001215231">
    <property type="component" value="Chromosome"/>
</dbReference>
<dbReference type="RefSeq" id="WP_274051123.1">
    <property type="nucleotide sequence ID" value="NZ_CP059693.1"/>
</dbReference>
<dbReference type="EMBL" id="CP059693">
    <property type="protein sequence ID" value="WDE11041.1"/>
    <property type="molecule type" value="Genomic_DNA"/>
</dbReference>
<evidence type="ECO:0000313" key="2">
    <source>
        <dbReference type="EMBL" id="WDE11041.1"/>
    </source>
</evidence>
<evidence type="ECO:0000313" key="3">
    <source>
        <dbReference type="Proteomes" id="UP001215231"/>
    </source>
</evidence>
<reference evidence="2 3" key="1">
    <citation type="journal article" date="2022" name="Mar. Drugs">
        <title>Bioassay-Guided Fractionation Leads to the Detection of Cholic Acid Generated by the Rare Thalassomonas sp.</title>
        <authorList>
            <person name="Pheiffer F."/>
            <person name="Schneider Y.K."/>
            <person name="Hansen E.H."/>
            <person name="Andersen J.H."/>
            <person name="Isaksson J."/>
            <person name="Busche T."/>
            <person name="R C."/>
            <person name="Kalinowski J."/>
            <person name="Zyl L.V."/>
            <person name="Trindade M."/>
        </authorList>
    </citation>
    <scope>NUCLEOTIDE SEQUENCE [LARGE SCALE GENOMIC DNA]</scope>
    <source>
        <strain evidence="2 3">A5K-61T</strain>
    </source>
</reference>
<keyword evidence="1" id="KW-0732">Signal</keyword>